<dbReference type="EMBL" id="SRLO01000556">
    <property type="protein sequence ID" value="TNN52178.1"/>
    <property type="molecule type" value="Genomic_DNA"/>
</dbReference>
<proteinExistence type="predicted"/>
<evidence type="ECO:0000313" key="1">
    <source>
        <dbReference type="EMBL" id="TNN52178.1"/>
    </source>
</evidence>
<comment type="caution">
    <text evidence="1">The sequence shown here is derived from an EMBL/GenBank/DDBJ whole genome shotgun (WGS) entry which is preliminary data.</text>
</comment>
<organism evidence="1 2">
    <name type="scientific">Liparis tanakae</name>
    <name type="common">Tanaka's snailfish</name>
    <dbReference type="NCBI Taxonomy" id="230148"/>
    <lineage>
        <taxon>Eukaryota</taxon>
        <taxon>Metazoa</taxon>
        <taxon>Chordata</taxon>
        <taxon>Craniata</taxon>
        <taxon>Vertebrata</taxon>
        <taxon>Euteleostomi</taxon>
        <taxon>Actinopterygii</taxon>
        <taxon>Neopterygii</taxon>
        <taxon>Teleostei</taxon>
        <taxon>Neoteleostei</taxon>
        <taxon>Acanthomorphata</taxon>
        <taxon>Eupercaria</taxon>
        <taxon>Perciformes</taxon>
        <taxon>Cottioidei</taxon>
        <taxon>Cottales</taxon>
        <taxon>Liparidae</taxon>
        <taxon>Liparis</taxon>
    </lineage>
</organism>
<gene>
    <name evidence="1" type="ORF">EYF80_037608</name>
</gene>
<accession>A0A4Z2GF56</accession>
<sequence>MAEHENKVHLLAVAVESSLQGKEQSEGDVYASLGTKTGSLGLNLLANVTSDIRPWLWLGDFSSETRPCWR</sequence>
<protein>
    <submittedName>
        <fullName evidence="1">Uncharacterized protein</fullName>
    </submittedName>
</protein>
<dbReference type="AlphaFoldDB" id="A0A4Z2GF56"/>
<evidence type="ECO:0000313" key="2">
    <source>
        <dbReference type="Proteomes" id="UP000314294"/>
    </source>
</evidence>
<keyword evidence="2" id="KW-1185">Reference proteome</keyword>
<dbReference type="Proteomes" id="UP000314294">
    <property type="component" value="Unassembled WGS sequence"/>
</dbReference>
<name>A0A4Z2GF56_9TELE</name>
<reference evidence="1 2" key="1">
    <citation type="submission" date="2019-03" db="EMBL/GenBank/DDBJ databases">
        <title>First draft genome of Liparis tanakae, snailfish: a comprehensive survey of snailfish specific genes.</title>
        <authorList>
            <person name="Kim W."/>
            <person name="Song I."/>
            <person name="Jeong J.-H."/>
            <person name="Kim D."/>
            <person name="Kim S."/>
            <person name="Ryu S."/>
            <person name="Song J.Y."/>
            <person name="Lee S.K."/>
        </authorList>
    </citation>
    <scope>NUCLEOTIDE SEQUENCE [LARGE SCALE GENOMIC DNA]</scope>
    <source>
        <tissue evidence="1">Muscle</tissue>
    </source>
</reference>